<dbReference type="AlphaFoldDB" id="A0A7X6RP28"/>
<sequence length="47" mass="5041">MDAVFAYTPPQATTLGTVHTHTLGDVPEDSEDNDRYFTDVGVGVDDA</sequence>
<proteinExistence type="predicted"/>
<name>A0A7X6RP28_9ACTN</name>
<dbReference type="Proteomes" id="UP000553209">
    <property type="component" value="Unassembled WGS sequence"/>
</dbReference>
<dbReference type="RefSeq" id="WP_168443933.1">
    <property type="nucleotide sequence ID" value="NZ_JAAXPG010000002.1"/>
</dbReference>
<dbReference type="EMBL" id="JAAXPG010000002">
    <property type="protein sequence ID" value="NKY96731.1"/>
    <property type="molecule type" value="Genomic_DNA"/>
</dbReference>
<accession>A0A7X6RP28</accession>
<gene>
    <name evidence="1" type="ORF">HGB44_03440</name>
</gene>
<evidence type="ECO:0000313" key="2">
    <source>
        <dbReference type="Proteomes" id="UP000553209"/>
    </source>
</evidence>
<reference evidence="1 2" key="1">
    <citation type="submission" date="2020-04" db="EMBL/GenBank/DDBJ databases">
        <title>MicrobeNet Type strains.</title>
        <authorList>
            <person name="Nicholson A.C."/>
        </authorList>
    </citation>
    <scope>NUCLEOTIDE SEQUENCE [LARGE SCALE GENOMIC DNA]</scope>
    <source>
        <strain evidence="1 2">ATCC 23612</strain>
    </source>
</reference>
<protein>
    <submittedName>
        <fullName evidence="1">Uncharacterized protein</fullName>
    </submittedName>
</protein>
<evidence type="ECO:0000313" key="1">
    <source>
        <dbReference type="EMBL" id="NKY96731.1"/>
    </source>
</evidence>
<comment type="caution">
    <text evidence="1">The sequence shown here is derived from an EMBL/GenBank/DDBJ whole genome shotgun (WGS) entry which is preliminary data.</text>
</comment>
<organism evidence="1 2">
    <name type="scientific">Nocardiopsis alborubida</name>
    <dbReference type="NCBI Taxonomy" id="146802"/>
    <lineage>
        <taxon>Bacteria</taxon>
        <taxon>Bacillati</taxon>
        <taxon>Actinomycetota</taxon>
        <taxon>Actinomycetes</taxon>
        <taxon>Streptosporangiales</taxon>
        <taxon>Nocardiopsidaceae</taxon>
        <taxon>Nocardiopsis</taxon>
    </lineage>
</organism>
<keyword evidence="2" id="KW-1185">Reference proteome</keyword>